<dbReference type="EMBL" id="JAWDGP010003375">
    <property type="protein sequence ID" value="KAK3774956.1"/>
    <property type="molecule type" value="Genomic_DNA"/>
</dbReference>
<proteinExistence type="predicted"/>
<reference evidence="1" key="1">
    <citation type="journal article" date="2023" name="G3 (Bethesda)">
        <title>A reference genome for the long-term kleptoplast-retaining sea slug Elysia crispata morphotype clarki.</title>
        <authorList>
            <person name="Eastman K.E."/>
            <person name="Pendleton A.L."/>
            <person name="Shaikh M.A."/>
            <person name="Suttiyut T."/>
            <person name="Ogas R."/>
            <person name="Tomko P."/>
            <person name="Gavelis G."/>
            <person name="Widhalm J.R."/>
            <person name="Wisecaver J.H."/>
        </authorList>
    </citation>
    <scope>NUCLEOTIDE SEQUENCE</scope>
    <source>
        <strain evidence="1">ECLA1</strain>
    </source>
</reference>
<keyword evidence="2" id="KW-1185">Reference proteome</keyword>
<accession>A0AAE0ZU29</accession>
<organism evidence="1 2">
    <name type="scientific">Elysia crispata</name>
    <name type="common">lettuce slug</name>
    <dbReference type="NCBI Taxonomy" id="231223"/>
    <lineage>
        <taxon>Eukaryota</taxon>
        <taxon>Metazoa</taxon>
        <taxon>Spiralia</taxon>
        <taxon>Lophotrochozoa</taxon>
        <taxon>Mollusca</taxon>
        <taxon>Gastropoda</taxon>
        <taxon>Heterobranchia</taxon>
        <taxon>Euthyneura</taxon>
        <taxon>Panpulmonata</taxon>
        <taxon>Sacoglossa</taxon>
        <taxon>Placobranchoidea</taxon>
        <taxon>Plakobranchidae</taxon>
        <taxon>Elysia</taxon>
    </lineage>
</organism>
<evidence type="ECO:0000313" key="2">
    <source>
        <dbReference type="Proteomes" id="UP001283361"/>
    </source>
</evidence>
<evidence type="ECO:0000313" key="1">
    <source>
        <dbReference type="EMBL" id="KAK3774956.1"/>
    </source>
</evidence>
<protein>
    <submittedName>
        <fullName evidence="1">Uncharacterized protein</fullName>
    </submittedName>
</protein>
<dbReference type="Proteomes" id="UP001283361">
    <property type="component" value="Unassembled WGS sequence"/>
</dbReference>
<comment type="caution">
    <text evidence="1">The sequence shown here is derived from an EMBL/GenBank/DDBJ whole genome shotgun (WGS) entry which is preliminary data.</text>
</comment>
<sequence length="104" mass="11247">MPSNILGKGSIARFPTPPPNIVGPNVYHLSVLVYRTLSSRTSVLTFKQTTNVALSPIGFLLSYTAMVSNGVKTKEVRSRRDATSAFLPDLPAGTELIQSSIDLR</sequence>
<name>A0AAE0ZU29_9GAST</name>
<dbReference type="AlphaFoldDB" id="A0AAE0ZU29"/>
<gene>
    <name evidence="1" type="ORF">RRG08_028612</name>
</gene>